<dbReference type="PANTHER" id="PTHR33572:SF3">
    <property type="entry name" value="VELVET COMPLEX SUBUNIT B"/>
    <property type="match status" value="1"/>
</dbReference>
<evidence type="ECO:0000256" key="5">
    <source>
        <dbReference type="SAM" id="MobiDB-lite"/>
    </source>
</evidence>
<evidence type="ECO:0000256" key="4">
    <source>
        <dbReference type="ARBA" id="ARBA00023242"/>
    </source>
</evidence>
<feature type="compositionally biased region" description="Basic and acidic residues" evidence="5">
    <location>
        <begin position="47"/>
        <end position="57"/>
    </location>
</feature>
<evidence type="ECO:0000259" key="6">
    <source>
        <dbReference type="PROSITE" id="PS51821"/>
    </source>
</evidence>
<dbReference type="PROSITE" id="PS51821">
    <property type="entry name" value="VELVET"/>
    <property type="match status" value="1"/>
</dbReference>
<dbReference type="GO" id="GO:0005634">
    <property type="term" value="C:nucleus"/>
    <property type="evidence" value="ECO:0007669"/>
    <property type="project" value="UniProtKB-SubCell"/>
</dbReference>
<evidence type="ECO:0000313" key="10">
    <source>
        <dbReference type="Proteomes" id="UP000658997"/>
    </source>
</evidence>
<dbReference type="InterPro" id="IPR021740">
    <property type="entry name" value="Velvet"/>
</dbReference>
<feature type="compositionally biased region" description="Low complexity" evidence="5">
    <location>
        <begin position="8"/>
        <end position="18"/>
    </location>
</feature>
<evidence type="ECO:0000256" key="3">
    <source>
        <dbReference type="ARBA" id="ARBA00023163"/>
    </source>
</evidence>
<accession>A0A1K0GU16</accession>
<gene>
    <name evidence="8" type="ORF">UBRO2_03623</name>
    <name evidence="7" type="ORF">UBRO_06307</name>
</gene>
<feature type="compositionally biased region" description="Polar residues" evidence="5">
    <location>
        <begin position="89"/>
        <end position="103"/>
    </location>
</feature>
<dbReference type="Pfam" id="PF11754">
    <property type="entry name" value="Velvet"/>
    <property type="match status" value="2"/>
</dbReference>
<dbReference type="EMBL" id="ULHB01000071">
    <property type="protein sequence ID" value="SYW80355.1"/>
    <property type="molecule type" value="Genomic_DNA"/>
</dbReference>
<evidence type="ECO:0000313" key="9">
    <source>
        <dbReference type="Proteomes" id="UP000179920"/>
    </source>
</evidence>
<feature type="compositionally biased region" description="Low complexity" evidence="5">
    <location>
        <begin position="58"/>
        <end position="71"/>
    </location>
</feature>
<protein>
    <recommendedName>
        <fullName evidence="6">Velvet domain-containing protein</fullName>
    </recommendedName>
</protein>
<dbReference type="AlphaFoldDB" id="A0A1K0GU16"/>
<dbReference type="Gene3D" id="2.60.40.3960">
    <property type="entry name" value="Velvet domain"/>
    <property type="match status" value="1"/>
</dbReference>
<dbReference type="InterPro" id="IPR038491">
    <property type="entry name" value="Velvet_dom_sf"/>
</dbReference>
<keyword evidence="10" id="KW-1185">Reference proteome</keyword>
<keyword evidence="3" id="KW-0804">Transcription</keyword>
<organism evidence="7 9">
    <name type="scientific">Ustilago bromivora</name>
    <dbReference type="NCBI Taxonomy" id="307758"/>
    <lineage>
        <taxon>Eukaryota</taxon>
        <taxon>Fungi</taxon>
        <taxon>Dikarya</taxon>
        <taxon>Basidiomycota</taxon>
        <taxon>Ustilaginomycotina</taxon>
        <taxon>Ustilaginomycetes</taxon>
        <taxon>Ustilaginales</taxon>
        <taxon>Ustilaginaceae</taxon>
        <taxon>Ustilago</taxon>
    </lineage>
</organism>
<feature type="region of interest" description="Disordered" evidence="5">
    <location>
        <begin position="315"/>
        <end position="340"/>
    </location>
</feature>
<sequence>MRPPPHPSSSSSHYSSFSEASQPGTSSQLPSLRAGLPPEAYSPTGRVHGEQRSDQHFQRFSTQSTSTRSTHPPSPSQSDATAYAHNRHSASMSSNEGTQQLSELRTGPSAPPPMLTGLPHHSTESRTYRLIIRQQPQQGRLCGLGSKDKRPLDPLPILQLRILKQDGTEDEDAENSPNLLTHVSLRKENPTTSTHSESVLIESNDFAFPWTRMLEGRLVASANVARDLDGSRACFFVFTDLSIRQEGQFRLAFKLMGLTPTSAGSGGQVVAEALTEPFQIYSPRRFPGMTESTELAKCLARQGLQVPVRNDIRRRGGEQLDSLTNTDGCDAGDGGEGDDR</sequence>
<comment type="subcellular location">
    <subcellularLocation>
        <location evidence="1">Nucleus</location>
    </subcellularLocation>
</comment>
<evidence type="ECO:0000256" key="2">
    <source>
        <dbReference type="ARBA" id="ARBA00023015"/>
    </source>
</evidence>
<reference evidence="7" key="1">
    <citation type="submission" date="2016-04" db="EMBL/GenBank/DDBJ databases">
        <authorList>
            <person name="Evans L.H."/>
            <person name="Alamgir A."/>
            <person name="Owens N."/>
            <person name="Weber N.D."/>
            <person name="Virtaneva K."/>
            <person name="Barbian K."/>
            <person name="Babar A."/>
            <person name="Rosenke K."/>
        </authorList>
    </citation>
    <scope>NUCLEOTIDE SEQUENCE</scope>
    <source>
        <strain evidence="7">UB2112</strain>
    </source>
</reference>
<feature type="domain" description="Velvet" evidence="6">
    <location>
        <begin position="122"/>
        <end position="309"/>
    </location>
</feature>
<dbReference type="OrthoDB" id="1746739at2759"/>
<dbReference type="Proteomes" id="UP000179920">
    <property type="component" value="Chromosome XII"/>
</dbReference>
<feature type="compositionally biased region" description="Polar residues" evidence="5">
    <location>
        <begin position="19"/>
        <end position="30"/>
    </location>
</feature>
<keyword evidence="2" id="KW-0805">Transcription regulation</keyword>
<dbReference type="PANTHER" id="PTHR33572">
    <property type="entry name" value="SPORE DEVELOPMENT REGULATOR VOSA"/>
    <property type="match status" value="1"/>
</dbReference>
<keyword evidence="4" id="KW-0539">Nucleus</keyword>
<feature type="region of interest" description="Disordered" evidence="5">
    <location>
        <begin position="1"/>
        <end position="121"/>
    </location>
</feature>
<name>A0A1K0GU16_9BASI</name>
<dbReference type="Proteomes" id="UP000658997">
    <property type="component" value="Unassembled WGS sequence"/>
</dbReference>
<reference evidence="8" key="3">
    <citation type="submission" date="2018-08" db="EMBL/GenBank/DDBJ databases">
        <authorList>
            <person name="Guldener U."/>
        </authorList>
    </citation>
    <scope>NUCLEOTIDE SEQUENCE</scope>
    <source>
        <strain evidence="8">UB2</strain>
    </source>
</reference>
<evidence type="ECO:0000313" key="7">
    <source>
        <dbReference type="EMBL" id="SAM83984.1"/>
    </source>
</evidence>
<evidence type="ECO:0000256" key="1">
    <source>
        <dbReference type="ARBA" id="ARBA00004123"/>
    </source>
</evidence>
<proteinExistence type="predicted"/>
<dbReference type="EMBL" id="LT558128">
    <property type="protein sequence ID" value="SAM83984.1"/>
    <property type="molecule type" value="Genomic_DNA"/>
</dbReference>
<evidence type="ECO:0000313" key="8">
    <source>
        <dbReference type="EMBL" id="SYW80355.1"/>
    </source>
</evidence>
<dbReference type="InterPro" id="IPR037525">
    <property type="entry name" value="Velvet_dom"/>
</dbReference>
<reference evidence="9" key="2">
    <citation type="submission" date="2016-04" db="EMBL/GenBank/DDBJ databases">
        <authorList>
            <person name="Guldener U."/>
            <person name="Guldener U."/>
        </authorList>
    </citation>
    <scope>NUCLEOTIDE SEQUENCE [LARGE SCALE GENOMIC DNA]</scope>
    <source>
        <strain evidence="9">UB2112</strain>
    </source>
</reference>